<sequence>MNKYLPIWKTNGIRQLNIWFSHSAIFSLQIKIRRTALKRLLFSVLSVFFQHFSGCRTLKKRCYNSIQLKPYVIKYI</sequence>
<evidence type="ECO:0000313" key="2">
    <source>
        <dbReference type="Proteomes" id="UP000276133"/>
    </source>
</evidence>
<reference evidence="1 2" key="1">
    <citation type="journal article" date="2018" name="Sci. Rep.">
        <title>Genomic signatures of local adaptation to the degree of environmental predictability in rotifers.</title>
        <authorList>
            <person name="Franch-Gras L."/>
            <person name="Hahn C."/>
            <person name="Garcia-Roger E.M."/>
            <person name="Carmona M.J."/>
            <person name="Serra M."/>
            <person name="Gomez A."/>
        </authorList>
    </citation>
    <scope>NUCLEOTIDE SEQUENCE [LARGE SCALE GENOMIC DNA]</scope>
    <source>
        <strain evidence="1">HYR1</strain>
    </source>
</reference>
<comment type="caution">
    <text evidence="1">The sequence shown here is derived from an EMBL/GenBank/DDBJ whole genome shotgun (WGS) entry which is preliminary data.</text>
</comment>
<gene>
    <name evidence="1" type="ORF">BpHYR1_030639</name>
</gene>
<proteinExistence type="predicted"/>
<evidence type="ECO:0000313" key="1">
    <source>
        <dbReference type="EMBL" id="RNA21536.1"/>
    </source>
</evidence>
<organism evidence="1 2">
    <name type="scientific">Brachionus plicatilis</name>
    <name type="common">Marine rotifer</name>
    <name type="synonym">Brachionus muelleri</name>
    <dbReference type="NCBI Taxonomy" id="10195"/>
    <lineage>
        <taxon>Eukaryota</taxon>
        <taxon>Metazoa</taxon>
        <taxon>Spiralia</taxon>
        <taxon>Gnathifera</taxon>
        <taxon>Rotifera</taxon>
        <taxon>Eurotatoria</taxon>
        <taxon>Monogononta</taxon>
        <taxon>Pseudotrocha</taxon>
        <taxon>Ploima</taxon>
        <taxon>Brachionidae</taxon>
        <taxon>Brachionus</taxon>
    </lineage>
</organism>
<protein>
    <submittedName>
        <fullName evidence="1">Uncharacterized protein</fullName>
    </submittedName>
</protein>
<dbReference type="AlphaFoldDB" id="A0A3M7RDC6"/>
<accession>A0A3M7RDC6</accession>
<dbReference type="Proteomes" id="UP000276133">
    <property type="component" value="Unassembled WGS sequence"/>
</dbReference>
<keyword evidence="2" id="KW-1185">Reference proteome</keyword>
<name>A0A3M7RDC6_BRAPC</name>
<dbReference type="EMBL" id="REGN01003645">
    <property type="protein sequence ID" value="RNA21536.1"/>
    <property type="molecule type" value="Genomic_DNA"/>
</dbReference>